<dbReference type="Proteomes" id="UP000824881">
    <property type="component" value="Unassembled WGS sequence"/>
</dbReference>
<keyword evidence="2" id="KW-1185">Reference proteome</keyword>
<gene>
    <name evidence="1" type="ORF">CCMSSC00406_0005763</name>
</gene>
<evidence type="ECO:0000313" key="1">
    <source>
        <dbReference type="EMBL" id="KAG9226570.1"/>
    </source>
</evidence>
<organism evidence="1 2">
    <name type="scientific">Pleurotus cornucopiae</name>
    <name type="common">Cornucopia mushroom</name>
    <dbReference type="NCBI Taxonomy" id="5321"/>
    <lineage>
        <taxon>Eukaryota</taxon>
        <taxon>Fungi</taxon>
        <taxon>Dikarya</taxon>
        <taxon>Basidiomycota</taxon>
        <taxon>Agaricomycotina</taxon>
        <taxon>Agaricomycetes</taxon>
        <taxon>Agaricomycetidae</taxon>
        <taxon>Agaricales</taxon>
        <taxon>Pleurotineae</taxon>
        <taxon>Pleurotaceae</taxon>
        <taxon>Pleurotus</taxon>
    </lineage>
</organism>
<dbReference type="EMBL" id="WQMT02000002">
    <property type="protein sequence ID" value="KAG9226570.1"/>
    <property type="molecule type" value="Genomic_DNA"/>
</dbReference>
<accession>A0ACB7J8I8</accession>
<protein>
    <submittedName>
        <fullName evidence="1">Uncharacterized protein</fullName>
    </submittedName>
</protein>
<evidence type="ECO:0000313" key="2">
    <source>
        <dbReference type="Proteomes" id="UP000824881"/>
    </source>
</evidence>
<sequence>MPALKGWHRGERAIQEKLGYRAAMAMAFAAIDGDMPEQHREFYVTRLPFVPVTTLDELGRPWGSILAGANGEPGFIKSPSDAKLVLDARVWEGDPLLQNSDLFGKKDKMLVAGIGVEFSTRRRNKFAGWISKLERKGQQIQLQLDVNEAIGYVASPRTQSHFKPNNAIRRRNCPKYINVRDLVPHPHAFPKIIHRELSLSPSDRLPDEIIKFIVDADTVFIGTSYVAPKEDESSYPSHVGTNQRGGRRGYIRVKPSDGRTVVLPDYSGEFTRDNSVHSCNFIVTPGNRLMTSLGNIEVTPLASLTFVSFTRGDILYLTGEAQTLVGTAAHKVMPLHNALTTVRTTGYIFVADALPVRQRPGTTVVPSPYSPPVRLLAGEASLTPYFQANGKDVTATLQSIKILSPSLATFTFMTSEDIHFKAGQAAILDFTPFIGEEEYHHMASGKPSSVNDDRIRTWTISSPSPDTPTRAFELTMREKPGGAVTGALFSVARKLADYRPELLGDLSPLAIGVKLLGITGDFTSPEEPRHSLLWIAGGIGITPFLSMLASMKPTDAPSSITFVISTREPDVLLRLVSSTLGTNNSHIRITIHMFSTVSATESLDMPNVTMHNHSRRVGSGFFTRIGPTLIDQAIYMCGPPSFETDILATLVDVGVDAKMVHRENFGY</sequence>
<comment type="caution">
    <text evidence="1">The sequence shown here is derived from an EMBL/GenBank/DDBJ whole genome shotgun (WGS) entry which is preliminary data.</text>
</comment>
<proteinExistence type="predicted"/>
<reference evidence="1 2" key="1">
    <citation type="journal article" date="2021" name="Appl. Environ. Microbiol.">
        <title>Genetic linkage and physical mapping for an oyster mushroom Pleurotus cornucopiae and QTL analysis for the trait cap color.</title>
        <authorList>
            <person name="Zhang Y."/>
            <person name="Gao W."/>
            <person name="Sonnenberg A."/>
            <person name="Chen Q."/>
            <person name="Zhang J."/>
            <person name="Huang C."/>
        </authorList>
    </citation>
    <scope>NUCLEOTIDE SEQUENCE [LARGE SCALE GENOMIC DNA]</scope>
    <source>
        <strain evidence="1">CCMSSC00406</strain>
    </source>
</reference>
<name>A0ACB7J8I8_PLECO</name>